<keyword evidence="4" id="KW-1185">Reference proteome</keyword>
<dbReference type="SMART" id="SM01227">
    <property type="entry name" value="GCK"/>
    <property type="match status" value="1"/>
</dbReference>
<evidence type="ECO:0000313" key="4">
    <source>
        <dbReference type="Proteomes" id="UP000516437"/>
    </source>
</evidence>
<name>A0A6A1V776_9ROSI</name>
<feature type="compositionally biased region" description="Basic and acidic residues" evidence="1">
    <location>
        <begin position="190"/>
        <end position="201"/>
    </location>
</feature>
<reference evidence="3 4" key="1">
    <citation type="journal article" date="2019" name="Plant Biotechnol. J.">
        <title>The red bayberry genome and genetic basis of sex determination.</title>
        <authorList>
            <person name="Jia H.M."/>
            <person name="Jia H.J."/>
            <person name="Cai Q.L."/>
            <person name="Wang Y."/>
            <person name="Zhao H.B."/>
            <person name="Yang W.F."/>
            <person name="Wang G.Y."/>
            <person name="Li Y.H."/>
            <person name="Zhan D.L."/>
            <person name="Shen Y.T."/>
            <person name="Niu Q.F."/>
            <person name="Chang L."/>
            <person name="Qiu J."/>
            <person name="Zhao L."/>
            <person name="Xie H.B."/>
            <person name="Fu W.Y."/>
            <person name="Jin J."/>
            <person name="Li X.W."/>
            <person name="Jiao Y."/>
            <person name="Zhou C.C."/>
            <person name="Tu T."/>
            <person name="Chai C.Y."/>
            <person name="Gao J.L."/>
            <person name="Fan L.J."/>
            <person name="van de Weg E."/>
            <person name="Wang J.Y."/>
            <person name="Gao Z.S."/>
        </authorList>
    </citation>
    <scope>NUCLEOTIDE SEQUENCE [LARGE SCALE GENOMIC DNA]</scope>
    <source>
        <tissue evidence="3">Leaves</tissue>
    </source>
</reference>
<dbReference type="Pfam" id="PF07802">
    <property type="entry name" value="GCK"/>
    <property type="match status" value="1"/>
</dbReference>
<accession>A0A6A1V776</accession>
<evidence type="ECO:0000313" key="3">
    <source>
        <dbReference type="EMBL" id="KAB1208255.1"/>
    </source>
</evidence>
<feature type="compositionally biased region" description="Basic and acidic residues" evidence="1">
    <location>
        <begin position="214"/>
        <end position="223"/>
    </location>
</feature>
<feature type="compositionally biased region" description="Basic and acidic residues" evidence="1">
    <location>
        <begin position="85"/>
        <end position="101"/>
    </location>
</feature>
<dbReference type="Proteomes" id="UP000516437">
    <property type="component" value="Chromosome 7"/>
</dbReference>
<organism evidence="3 4">
    <name type="scientific">Morella rubra</name>
    <name type="common">Chinese bayberry</name>
    <dbReference type="NCBI Taxonomy" id="262757"/>
    <lineage>
        <taxon>Eukaryota</taxon>
        <taxon>Viridiplantae</taxon>
        <taxon>Streptophyta</taxon>
        <taxon>Embryophyta</taxon>
        <taxon>Tracheophyta</taxon>
        <taxon>Spermatophyta</taxon>
        <taxon>Magnoliopsida</taxon>
        <taxon>eudicotyledons</taxon>
        <taxon>Gunneridae</taxon>
        <taxon>Pentapetalae</taxon>
        <taxon>rosids</taxon>
        <taxon>fabids</taxon>
        <taxon>Fagales</taxon>
        <taxon>Myricaceae</taxon>
        <taxon>Morella</taxon>
    </lineage>
</organism>
<sequence>MGGALSSIATNPRDTPYVDSSSNSAISGDSQEAKSSPSSEKPSMSDSDSKTLDPKSETPETESLEHSASANASDPSIGGTVTALDGEKPQEDRGQSEKDVSESAEEGEEEEEEGECGFCLFMKAGGCKDSFIAWEQCIEEAEKLKEDIVEKCSDVTAALKKCMEAHADYYEPILRAEKVAEEEAIKELEMEKEREKEKEASSESTHQYVFSVSKDSEHEGASN</sequence>
<dbReference type="EMBL" id="RXIC02000025">
    <property type="protein sequence ID" value="KAB1208255.1"/>
    <property type="molecule type" value="Genomic_DNA"/>
</dbReference>
<gene>
    <name evidence="3" type="ORF">CJ030_MR7G027332</name>
</gene>
<dbReference type="AlphaFoldDB" id="A0A6A1V776"/>
<feature type="region of interest" description="Disordered" evidence="1">
    <location>
        <begin position="1"/>
        <end position="115"/>
    </location>
</feature>
<dbReference type="Gene3D" id="1.10.287.2900">
    <property type="match status" value="1"/>
</dbReference>
<comment type="caution">
    <text evidence="3">The sequence shown here is derived from an EMBL/GenBank/DDBJ whole genome shotgun (WGS) entry which is preliminary data.</text>
</comment>
<proteinExistence type="predicted"/>
<dbReference type="InterPro" id="IPR012891">
    <property type="entry name" value="GCK_dom"/>
</dbReference>
<evidence type="ECO:0000259" key="2">
    <source>
        <dbReference type="SMART" id="SM01227"/>
    </source>
</evidence>
<dbReference type="PANTHER" id="PTHR34357">
    <property type="entry name" value="F7A19.14 PROTEIN-RELATED"/>
    <property type="match status" value="1"/>
</dbReference>
<dbReference type="PANTHER" id="PTHR34357:SF2">
    <property type="entry name" value="F26F24.3-RELATED"/>
    <property type="match status" value="1"/>
</dbReference>
<feature type="domain" description="GCK" evidence="2">
    <location>
        <begin position="114"/>
        <end position="188"/>
    </location>
</feature>
<feature type="compositionally biased region" description="Basic and acidic residues" evidence="1">
    <location>
        <begin position="47"/>
        <end position="58"/>
    </location>
</feature>
<feature type="compositionally biased region" description="Acidic residues" evidence="1">
    <location>
        <begin position="102"/>
        <end position="115"/>
    </location>
</feature>
<dbReference type="OrthoDB" id="2148418at2759"/>
<protein>
    <recommendedName>
        <fullName evidence="2">GCK domain-containing protein</fullName>
    </recommendedName>
</protein>
<feature type="region of interest" description="Disordered" evidence="1">
    <location>
        <begin position="190"/>
        <end position="223"/>
    </location>
</feature>
<feature type="compositionally biased region" description="Low complexity" evidence="1">
    <location>
        <begin position="20"/>
        <end position="46"/>
    </location>
</feature>
<evidence type="ECO:0000256" key="1">
    <source>
        <dbReference type="SAM" id="MobiDB-lite"/>
    </source>
</evidence>